<feature type="chain" id="PRO_5044854894" evidence="4">
    <location>
        <begin position="20"/>
        <end position="908"/>
    </location>
</feature>
<evidence type="ECO:0000256" key="1">
    <source>
        <dbReference type="SAM" id="Coils"/>
    </source>
</evidence>
<protein>
    <submittedName>
        <fullName evidence="5">Uncharacterized protein</fullName>
    </submittedName>
</protein>
<gene>
    <name evidence="5" type="ORF">Ciccas_004751</name>
</gene>
<comment type="caution">
    <text evidence="5">The sequence shown here is derived from an EMBL/GenBank/DDBJ whole genome shotgun (WGS) entry which is preliminary data.</text>
</comment>
<feature type="region of interest" description="Disordered" evidence="2">
    <location>
        <begin position="587"/>
        <end position="807"/>
    </location>
</feature>
<feature type="compositionally biased region" description="Basic and acidic residues" evidence="2">
    <location>
        <begin position="587"/>
        <end position="644"/>
    </location>
</feature>
<feature type="compositionally biased region" description="Basic and acidic residues" evidence="2">
    <location>
        <begin position="444"/>
        <end position="522"/>
    </location>
</feature>
<feature type="compositionally biased region" description="Basic and acidic residues" evidence="2">
    <location>
        <begin position="357"/>
        <end position="391"/>
    </location>
</feature>
<feature type="compositionally biased region" description="Basic and acidic residues" evidence="2">
    <location>
        <begin position="528"/>
        <end position="554"/>
    </location>
</feature>
<keyword evidence="1" id="KW-0175">Coiled coil</keyword>
<keyword evidence="3" id="KW-0472">Membrane</keyword>
<feature type="compositionally biased region" description="Basic and acidic residues" evidence="2">
    <location>
        <begin position="188"/>
        <end position="211"/>
    </location>
</feature>
<feature type="compositionally biased region" description="Basic and acidic residues" evidence="2">
    <location>
        <begin position="399"/>
        <end position="437"/>
    </location>
</feature>
<keyword evidence="3" id="KW-1133">Transmembrane helix</keyword>
<keyword evidence="6" id="KW-1185">Reference proteome</keyword>
<name>A0ABD2QAM7_9PLAT</name>
<organism evidence="5 6">
    <name type="scientific">Cichlidogyrus casuarinus</name>
    <dbReference type="NCBI Taxonomy" id="1844966"/>
    <lineage>
        <taxon>Eukaryota</taxon>
        <taxon>Metazoa</taxon>
        <taxon>Spiralia</taxon>
        <taxon>Lophotrochozoa</taxon>
        <taxon>Platyhelminthes</taxon>
        <taxon>Monogenea</taxon>
        <taxon>Monopisthocotylea</taxon>
        <taxon>Dactylogyridea</taxon>
        <taxon>Ancyrocephalidae</taxon>
        <taxon>Cichlidogyrus</taxon>
    </lineage>
</organism>
<evidence type="ECO:0000256" key="4">
    <source>
        <dbReference type="SAM" id="SignalP"/>
    </source>
</evidence>
<sequence length="908" mass="105820">MKWSVIVLITGVLAFAVAAERDNYLDSLNEKKDENLEIHCIENFNYYYSMMDVANNAEEYRKYLKTGQQTRRDNQQSQQRMGDKNKHVIDAVRKMGDHNKNSQLKNSKRQNEQGQKGTKPEYRESEPDFSFKDFDFDGQELKIKNNGKKPGNQRGLEGRKPGKQEHDFNKFNGEHNGQKHGSPTSGNDVKRENRKDQNGKLKEDAARRPKESQGVAKGIKAEQRGDKQNKAKKERPNHGFEEFEFEEEQYGFSNKKQEHKKNHHSDKELQGRKPGNTKSSHERKPSKESPGKGGLNDKQREGISNGKLPKGKSNELRGVANVRKAEQRGDKQNKAKKERPNHGFEEFEFDGEAYDFPNKKPEHKNNQARKPENSKSSDKQRKEKDSRERKPIRGSSGEKGQDEKQRKEFRDAKLSEGKWIDQKLSEMSKGRKPEQKRQTPGKAVSDHDKQRKERHGEMSKKRPEEKIEGEWVDQHSDKKSQKRKSDQKGAEHKNGKDEHKDVRSDKKRPDGKWDNGNKDGKGDKHKKDKEPGFKEFEFDGDELHFVKEIPEKHGKPSKGNKNNQPVKGKISMDEFNRYLEAEFGKEASKAFKDNRHNEKQKRDGKDGGSKKRQNESHNDKPNRNEKGKRDNKSKDNGPKEDKKSKQINLGQFKDMRNRDEKGKKQEMNGIDRNEKRPNNKQSEKENKNSKDVGPKGINLGKDAERSKKPRDQDRDEKARKLTDLGKHKQGKDVERRDNKRDEQSERMRQKDKDNKQKLGPRGDKVRKPMDLVKEERGKHDISSYRGERDNNRSKVHGVSSKESMHPEVEAIKPENKKHFNEIIEQVRETRKYRKQFIRSVLRENEHLQKQIDEMRERLRHCEAYRAKLRDHMMHAIGRHNSASIPTSATLTGVITIIVMVLARFQIWN</sequence>
<feature type="coiled-coil region" evidence="1">
    <location>
        <begin position="837"/>
        <end position="864"/>
    </location>
</feature>
<reference evidence="5 6" key="1">
    <citation type="submission" date="2024-11" db="EMBL/GenBank/DDBJ databases">
        <title>Adaptive evolution of stress response genes in parasites aligns with host niche diversity.</title>
        <authorList>
            <person name="Hahn C."/>
            <person name="Resl P."/>
        </authorList>
    </citation>
    <scope>NUCLEOTIDE SEQUENCE [LARGE SCALE GENOMIC DNA]</scope>
    <source>
        <strain evidence="5">EGGRZ-B1_66</strain>
        <tissue evidence="5">Body</tissue>
    </source>
</reference>
<feature type="compositionally biased region" description="Basic and acidic residues" evidence="2">
    <location>
        <begin position="279"/>
        <end position="301"/>
    </location>
</feature>
<feature type="region of interest" description="Disordered" evidence="2">
    <location>
        <begin position="66"/>
        <end position="85"/>
    </location>
</feature>
<evidence type="ECO:0000313" key="5">
    <source>
        <dbReference type="EMBL" id="KAL3316605.1"/>
    </source>
</evidence>
<feature type="compositionally biased region" description="Basic and acidic residues" evidence="2">
    <location>
        <begin position="323"/>
        <end position="345"/>
    </location>
</feature>
<evidence type="ECO:0000256" key="3">
    <source>
        <dbReference type="SAM" id="Phobius"/>
    </source>
</evidence>
<feature type="compositionally biased region" description="Basic and acidic residues" evidence="2">
    <location>
        <begin position="156"/>
        <end position="177"/>
    </location>
</feature>
<keyword evidence="4" id="KW-0732">Signal</keyword>
<feature type="region of interest" description="Disordered" evidence="2">
    <location>
        <begin position="94"/>
        <end position="571"/>
    </location>
</feature>
<feature type="transmembrane region" description="Helical" evidence="3">
    <location>
        <begin position="882"/>
        <end position="902"/>
    </location>
</feature>
<feature type="compositionally biased region" description="Basic and acidic residues" evidence="2">
    <location>
        <begin position="701"/>
        <end position="792"/>
    </location>
</feature>
<proteinExistence type="predicted"/>
<feature type="compositionally biased region" description="Basic and acidic residues" evidence="2">
    <location>
        <begin position="219"/>
        <end position="241"/>
    </location>
</feature>
<evidence type="ECO:0000313" key="6">
    <source>
        <dbReference type="Proteomes" id="UP001626550"/>
    </source>
</evidence>
<dbReference type="AlphaFoldDB" id="A0ABD2QAM7"/>
<feature type="compositionally biased region" description="Basic and acidic residues" evidence="2">
    <location>
        <begin position="653"/>
        <end position="693"/>
    </location>
</feature>
<evidence type="ECO:0000256" key="2">
    <source>
        <dbReference type="SAM" id="MobiDB-lite"/>
    </source>
</evidence>
<feature type="compositionally biased region" description="Basic and acidic residues" evidence="2">
    <location>
        <begin position="118"/>
        <end position="143"/>
    </location>
</feature>
<feature type="signal peptide" evidence="4">
    <location>
        <begin position="1"/>
        <end position="19"/>
    </location>
</feature>
<dbReference type="Proteomes" id="UP001626550">
    <property type="component" value="Unassembled WGS sequence"/>
</dbReference>
<accession>A0ABD2QAM7</accession>
<keyword evidence="3" id="KW-0812">Transmembrane</keyword>
<dbReference type="EMBL" id="JBJKFK010000514">
    <property type="protein sequence ID" value="KAL3316605.1"/>
    <property type="molecule type" value="Genomic_DNA"/>
</dbReference>